<protein>
    <submittedName>
        <fullName evidence="2">Uncharacterized protein</fullName>
    </submittedName>
</protein>
<dbReference type="EMBL" id="OMOF01000938">
    <property type="protein sequence ID" value="SPF56672.1"/>
    <property type="molecule type" value="Genomic_DNA"/>
</dbReference>
<proteinExistence type="predicted"/>
<evidence type="ECO:0000256" key="1">
    <source>
        <dbReference type="SAM" id="MobiDB-lite"/>
    </source>
</evidence>
<feature type="region of interest" description="Disordered" evidence="1">
    <location>
        <begin position="1"/>
        <end position="22"/>
    </location>
</feature>
<evidence type="ECO:0000313" key="2">
    <source>
        <dbReference type="EMBL" id="SPF56672.1"/>
    </source>
</evidence>
<accession>A0A2U3LY22</accession>
<sequence length="64" mass="7597">MVTRKPPKLFSRGSNPHVPAKNKLTTKDINDMVGYQFKRMEKINERHQDYSLSGINWYSHEWCS</sequence>
<organism evidence="2 3">
    <name type="scientific">Candidatus Desulfosporosinus infrequens</name>
    <dbReference type="NCBI Taxonomy" id="2043169"/>
    <lineage>
        <taxon>Bacteria</taxon>
        <taxon>Bacillati</taxon>
        <taxon>Bacillota</taxon>
        <taxon>Clostridia</taxon>
        <taxon>Eubacteriales</taxon>
        <taxon>Desulfitobacteriaceae</taxon>
        <taxon>Desulfosporosinus</taxon>
    </lineage>
</organism>
<gene>
    <name evidence="2" type="ORF">SBF1_9430002</name>
</gene>
<dbReference type="AlphaFoldDB" id="A0A2U3LY22"/>
<name>A0A2U3LY22_9FIRM</name>
<evidence type="ECO:0000313" key="3">
    <source>
        <dbReference type="Proteomes" id="UP000238916"/>
    </source>
</evidence>
<reference evidence="3" key="1">
    <citation type="submission" date="2018-02" db="EMBL/GenBank/DDBJ databases">
        <authorList>
            <person name="Hausmann B."/>
        </authorList>
    </citation>
    <scope>NUCLEOTIDE SEQUENCE [LARGE SCALE GENOMIC DNA]</scope>
    <source>
        <strain evidence="3">Peat soil MAG SbF1</strain>
    </source>
</reference>
<dbReference type="Proteomes" id="UP000238916">
    <property type="component" value="Unassembled WGS sequence"/>
</dbReference>